<dbReference type="InterPro" id="IPR021860">
    <property type="entry name" value="Peptidase_S12_Pab87-rel_C"/>
</dbReference>
<feature type="domain" description="Beta-lactamase-related" evidence="3">
    <location>
        <begin position="42"/>
        <end position="316"/>
    </location>
</feature>
<dbReference type="EMBL" id="JAKGTH010000011">
    <property type="protein sequence ID" value="MCF4102514.1"/>
    <property type="molecule type" value="Genomic_DNA"/>
</dbReference>
<feature type="domain" description="Peptidase S12 Pab87-related C-terminal" evidence="4">
    <location>
        <begin position="341"/>
        <end position="417"/>
    </location>
</feature>
<dbReference type="InterPro" id="IPR050491">
    <property type="entry name" value="AmpC-like"/>
</dbReference>
<dbReference type="InterPro" id="IPR012338">
    <property type="entry name" value="Beta-lactam/transpept-like"/>
</dbReference>
<dbReference type="GO" id="GO:0016787">
    <property type="term" value="F:hydrolase activity"/>
    <property type="evidence" value="ECO:0007669"/>
    <property type="project" value="UniProtKB-KW"/>
</dbReference>
<dbReference type="PANTHER" id="PTHR46825">
    <property type="entry name" value="D-ALANYL-D-ALANINE-CARBOXYPEPTIDASE/ENDOPEPTIDASE AMPH"/>
    <property type="match status" value="1"/>
</dbReference>
<dbReference type="Pfam" id="PF00144">
    <property type="entry name" value="Beta-lactamase"/>
    <property type="match status" value="1"/>
</dbReference>
<gene>
    <name evidence="5" type="ORF">L1I30_12630</name>
</gene>
<keyword evidence="6" id="KW-1185">Reference proteome</keyword>
<dbReference type="SUPFAM" id="SSF56601">
    <property type="entry name" value="beta-lactamase/transpeptidase-like"/>
    <property type="match status" value="1"/>
</dbReference>
<organism evidence="5 6">
    <name type="scientific">Gillisia lutea</name>
    <dbReference type="NCBI Taxonomy" id="2909668"/>
    <lineage>
        <taxon>Bacteria</taxon>
        <taxon>Pseudomonadati</taxon>
        <taxon>Bacteroidota</taxon>
        <taxon>Flavobacteriia</taxon>
        <taxon>Flavobacteriales</taxon>
        <taxon>Flavobacteriaceae</taxon>
        <taxon>Gillisia</taxon>
    </lineage>
</organism>
<protein>
    <submittedName>
        <fullName evidence="5">Serine hydrolase</fullName>
    </submittedName>
</protein>
<evidence type="ECO:0000256" key="2">
    <source>
        <dbReference type="ARBA" id="ARBA00023136"/>
    </source>
</evidence>
<evidence type="ECO:0000259" key="4">
    <source>
        <dbReference type="Pfam" id="PF11954"/>
    </source>
</evidence>
<dbReference type="Proteomes" id="UP001179363">
    <property type="component" value="Unassembled WGS sequence"/>
</dbReference>
<evidence type="ECO:0000313" key="6">
    <source>
        <dbReference type="Proteomes" id="UP001179363"/>
    </source>
</evidence>
<dbReference type="Gene3D" id="3.40.710.10">
    <property type="entry name" value="DD-peptidase/beta-lactamase superfamily"/>
    <property type="match status" value="1"/>
</dbReference>
<keyword evidence="5" id="KW-0378">Hydrolase</keyword>
<proteinExistence type="predicted"/>
<dbReference type="Pfam" id="PF11954">
    <property type="entry name" value="DUF3471"/>
    <property type="match status" value="1"/>
</dbReference>
<evidence type="ECO:0000256" key="1">
    <source>
        <dbReference type="ARBA" id="ARBA00004370"/>
    </source>
</evidence>
<accession>A0ABS9EI16</accession>
<name>A0ABS9EI16_9FLAO</name>
<sequence length="427" mass="48588">MRVYIYTLIYILSSLSLYSQDWAITMDSLLTTVSRDNLFDGQVLIAEGNKILFSKAYGDKSDGTIIQKDTPLAITSVSKAFTAAAILILEDRKKLSLDDELTKYYPDLPYNGVTLRSLLNMTSGLPRFQPTIVKYGDTSQVYTTNKTIELIAEYKPEGIEPGTQFGYNGDNYILLAGIVEKVSGVSYPQFLKEKIFTPLEMDHSYIFQKDITSKDLPALGAGYIFSTAEDLYKFDQGLYRDKLLSPDLIKESYKYTRLKNDSLSNYGYGWRIYDNDSIKEVYVVGDGTDTRSSIQRYLNSRKTLIYIHNNSGSNWKGVYGAVRKIWEGKSFEVPKKRTVYSIDKDLYSRYIGKYLSNQFGLIHITQEDGKLYLRPNPIPGKEELIPSSNTTFYFSDQAMEWEFFLDKEGNVLGLGLNGKPETMGLKQ</sequence>
<evidence type="ECO:0000313" key="5">
    <source>
        <dbReference type="EMBL" id="MCF4102514.1"/>
    </source>
</evidence>
<comment type="caution">
    <text evidence="5">The sequence shown here is derived from an EMBL/GenBank/DDBJ whole genome shotgun (WGS) entry which is preliminary data.</text>
</comment>
<dbReference type="PANTHER" id="PTHR46825:SF11">
    <property type="entry name" value="PENICILLIN-BINDING PROTEIN 4"/>
    <property type="match status" value="1"/>
</dbReference>
<reference evidence="5" key="1">
    <citation type="submission" date="2022-01" db="EMBL/GenBank/DDBJ databases">
        <title>Gillisia lutea sp. nov., isolated from marine plastic residues from the Malvarosa beach (Valencia, Spain).</title>
        <authorList>
            <person name="Vidal-Verdu A."/>
            <person name="Molina-Menor E."/>
            <person name="Satari L."/>
            <person name="Pascual J."/>
            <person name="Pereto J."/>
            <person name="Porcar M."/>
        </authorList>
    </citation>
    <scope>NUCLEOTIDE SEQUENCE</scope>
    <source>
        <strain evidence="5">M10.2A</strain>
    </source>
</reference>
<dbReference type="RefSeq" id="WP_236134658.1">
    <property type="nucleotide sequence ID" value="NZ_JAKGTH010000011.1"/>
</dbReference>
<dbReference type="InterPro" id="IPR001466">
    <property type="entry name" value="Beta-lactam-related"/>
</dbReference>
<evidence type="ECO:0000259" key="3">
    <source>
        <dbReference type="Pfam" id="PF00144"/>
    </source>
</evidence>
<comment type="subcellular location">
    <subcellularLocation>
        <location evidence="1">Membrane</location>
    </subcellularLocation>
</comment>
<keyword evidence="2" id="KW-0472">Membrane</keyword>